<gene>
    <name evidence="1" type="ORF">N134_03935</name>
</gene>
<dbReference type="EMBL" id="CP006603">
    <property type="protein sequence ID" value="AGR65085.1"/>
    <property type="molecule type" value="Genomic_DNA"/>
</dbReference>
<protein>
    <submittedName>
        <fullName evidence="1">Uncharacterized protein</fullName>
    </submittedName>
</protein>
<reference evidence="1 2" key="1">
    <citation type="journal article" date="2014" name="Genome Announc.">
        <title>Complete Genome Sequences of Lactobacillus johnsonii Strain N6.2 and Lactobacillus reuteri Strain TD1.</title>
        <authorList>
            <person name="Leonard M.T."/>
            <person name="Valladares R.B."/>
            <person name="Ardissone A."/>
            <person name="Gonzalez C.F."/>
            <person name="Lorca G.L."/>
            <person name="Triplett E.W."/>
        </authorList>
    </citation>
    <scope>NUCLEOTIDE SEQUENCE [LARGE SCALE GENOMIC DNA]</scope>
    <source>
        <strain evidence="1 2">TD1</strain>
    </source>
</reference>
<sequence>MAETVQLNDLSQKQLEFTQAGITKSPNWVQLEKISPFLIK</sequence>
<organism evidence="1 2">
    <name type="scientific">Limosilactobacillus reuteri TD1</name>
    <dbReference type="NCBI Taxonomy" id="1358027"/>
    <lineage>
        <taxon>Bacteria</taxon>
        <taxon>Bacillati</taxon>
        <taxon>Bacillota</taxon>
        <taxon>Bacilli</taxon>
        <taxon>Lactobacillales</taxon>
        <taxon>Lactobacillaceae</taxon>
        <taxon>Limosilactobacillus</taxon>
    </lineage>
</organism>
<dbReference type="PATRIC" id="fig|1358027.3.peg.742"/>
<proteinExistence type="predicted"/>
<dbReference type="KEGG" id="lrr:N134_03935"/>
<accession>S5NRT0</accession>
<dbReference type="AlphaFoldDB" id="S5NRT0"/>
<name>S5NRT0_LIMRT</name>
<evidence type="ECO:0000313" key="1">
    <source>
        <dbReference type="EMBL" id="AGR65085.1"/>
    </source>
</evidence>
<dbReference type="Proteomes" id="UP000015085">
    <property type="component" value="Chromosome"/>
</dbReference>
<evidence type="ECO:0000313" key="2">
    <source>
        <dbReference type="Proteomes" id="UP000015085"/>
    </source>
</evidence>
<dbReference type="RefSeq" id="WP_020843029.1">
    <property type="nucleotide sequence ID" value="NC_021872.1"/>
</dbReference>
<dbReference type="HOGENOM" id="CLU_3291642_0_0_9"/>